<keyword evidence="2" id="KW-1185">Reference proteome</keyword>
<evidence type="ECO:0000313" key="1">
    <source>
        <dbReference type="EMBL" id="CAI9785478.1"/>
    </source>
</evidence>
<evidence type="ECO:0000313" key="2">
    <source>
        <dbReference type="Proteomes" id="UP000834106"/>
    </source>
</evidence>
<gene>
    <name evidence="1" type="ORF">FPE_LOCUS32908</name>
</gene>
<reference evidence="1" key="1">
    <citation type="submission" date="2023-05" db="EMBL/GenBank/DDBJ databases">
        <authorList>
            <person name="Huff M."/>
        </authorList>
    </citation>
    <scope>NUCLEOTIDE SEQUENCE</scope>
</reference>
<name>A0AAD2AD95_9LAMI</name>
<accession>A0AAD2AD95</accession>
<proteinExistence type="predicted"/>
<organism evidence="1 2">
    <name type="scientific">Fraxinus pennsylvanica</name>
    <dbReference type="NCBI Taxonomy" id="56036"/>
    <lineage>
        <taxon>Eukaryota</taxon>
        <taxon>Viridiplantae</taxon>
        <taxon>Streptophyta</taxon>
        <taxon>Embryophyta</taxon>
        <taxon>Tracheophyta</taxon>
        <taxon>Spermatophyta</taxon>
        <taxon>Magnoliopsida</taxon>
        <taxon>eudicotyledons</taxon>
        <taxon>Gunneridae</taxon>
        <taxon>Pentapetalae</taxon>
        <taxon>asterids</taxon>
        <taxon>lamiids</taxon>
        <taxon>Lamiales</taxon>
        <taxon>Oleaceae</taxon>
        <taxon>Oleeae</taxon>
        <taxon>Fraxinus</taxon>
    </lineage>
</organism>
<dbReference type="EMBL" id="OU503056">
    <property type="protein sequence ID" value="CAI9785478.1"/>
    <property type="molecule type" value="Genomic_DNA"/>
</dbReference>
<protein>
    <submittedName>
        <fullName evidence="1">Uncharacterized protein</fullName>
    </submittedName>
</protein>
<dbReference type="AlphaFoldDB" id="A0AAD2AD95"/>
<dbReference type="Proteomes" id="UP000834106">
    <property type="component" value="Chromosome 21"/>
</dbReference>
<sequence length="142" mass="15494">MASSSDQNSLLPSMKLLPSAFIATIMTKLDIRSIHSLASTCIFITMGFQLLGRAGVFHLMHDVQASHSITRSTVEPIFAEYIGRFKIESIESENLRLGNLQPIIHGTKCSAWEIKVTPNQNSLWGAVTTDEKMVANTGSVGS</sequence>